<evidence type="ECO:0000256" key="3">
    <source>
        <dbReference type="ARBA" id="ARBA00022827"/>
    </source>
</evidence>
<dbReference type="EMBL" id="QZBT01000090">
    <property type="protein sequence ID" value="THZ81842.1"/>
    <property type="molecule type" value="Genomic_DNA"/>
</dbReference>
<keyword evidence="3" id="KW-0274">FAD</keyword>
<dbReference type="Pfam" id="PF00743">
    <property type="entry name" value="FMO-like"/>
    <property type="match status" value="2"/>
</dbReference>
<comment type="similarity">
    <text evidence="1">Belongs to the FMO family.</text>
</comment>
<evidence type="ECO:0000259" key="7">
    <source>
        <dbReference type="Pfam" id="PF01266"/>
    </source>
</evidence>
<dbReference type="PIRSF" id="PIRSF000332">
    <property type="entry name" value="FMO"/>
    <property type="match status" value="1"/>
</dbReference>
<dbReference type="Proteomes" id="UP000310039">
    <property type="component" value="Unassembled WGS sequence"/>
</dbReference>
<dbReference type="GO" id="GO:0004499">
    <property type="term" value="F:N,N-dimethylaniline monooxygenase activity"/>
    <property type="evidence" value="ECO:0007669"/>
    <property type="project" value="InterPro"/>
</dbReference>
<accession>A0A4S9XPJ1</accession>
<dbReference type="AlphaFoldDB" id="A0A4S9XPJ1"/>
<evidence type="ECO:0000256" key="1">
    <source>
        <dbReference type="ARBA" id="ARBA00009183"/>
    </source>
</evidence>
<evidence type="ECO:0000256" key="6">
    <source>
        <dbReference type="SAM" id="MobiDB-lite"/>
    </source>
</evidence>
<keyword evidence="2" id="KW-0285">Flavoprotein</keyword>
<organism evidence="8 9">
    <name type="scientific">Aureobasidium pullulans</name>
    <name type="common">Black yeast</name>
    <name type="synonym">Pullularia pullulans</name>
    <dbReference type="NCBI Taxonomy" id="5580"/>
    <lineage>
        <taxon>Eukaryota</taxon>
        <taxon>Fungi</taxon>
        <taxon>Dikarya</taxon>
        <taxon>Ascomycota</taxon>
        <taxon>Pezizomycotina</taxon>
        <taxon>Dothideomycetes</taxon>
        <taxon>Dothideomycetidae</taxon>
        <taxon>Dothideales</taxon>
        <taxon>Saccotheciaceae</taxon>
        <taxon>Aureobasidium</taxon>
    </lineage>
</organism>
<dbReference type="SUPFAM" id="SSF51905">
    <property type="entry name" value="FAD/NAD(P)-binding domain"/>
    <property type="match status" value="2"/>
</dbReference>
<evidence type="ECO:0000256" key="4">
    <source>
        <dbReference type="ARBA" id="ARBA00022857"/>
    </source>
</evidence>
<dbReference type="InterPro" id="IPR006076">
    <property type="entry name" value="FAD-dep_OxRdtase"/>
</dbReference>
<feature type="domain" description="FAD dependent oxidoreductase" evidence="7">
    <location>
        <begin position="6"/>
        <end position="40"/>
    </location>
</feature>
<dbReference type="PRINTS" id="PR00419">
    <property type="entry name" value="ADXRDTASE"/>
</dbReference>
<comment type="caution">
    <text evidence="8">The sequence shown here is derived from an EMBL/GenBank/DDBJ whole genome shotgun (WGS) entry which is preliminary data.</text>
</comment>
<dbReference type="Pfam" id="PF01266">
    <property type="entry name" value="DAO"/>
    <property type="match status" value="1"/>
</dbReference>
<evidence type="ECO:0000256" key="2">
    <source>
        <dbReference type="ARBA" id="ARBA00022630"/>
    </source>
</evidence>
<gene>
    <name evidence="8" type="ORF">D6C84_06251</name>
</gene>
<dbReference type="InterPro" id="IPR000960">
    <property type="entry name" value="Flavin_mOase"/>
</dbReference>
<keyword evidence="5" id="KW-0560">Oxidoreductase</keyword>
<name>A0A4S9XPJ1_AURPU</name>
<dbReference type="PANTHER" id="PTHR23023">
    <property type="entry name" value="DIMETHYLANILINE MONOOXYGENASE"/>
    <property type="match status" value="1"/>
</dbReference>
<dbReference type="Gene3D" id="3.50.50.60">
    <property type="entry name" value="FAD/NAD(P)-binding domain"/>
    <property type="match status" value="2"/>
</dbReference>
<protein>
    <submittedName>
        <fullName evidence="8">Dimethylaniline monooxygenase</fullName>
    </submittedName>
</protein>
<dbReference type="GO" id="GO:0050660">
    <property type="term" value="F:flavin adenine dinucleotide binding"/>
    <property type="evidence" value="ECO:0007669"/>
    <property type="project" value="InterPro"/>
</dbReference>
<evidence type="ECO:0000256" key="5">
    <source>
        <dbReference type="ARBA" id="ARBA00023002"/>
    </source>
</evidence>
<keyword evidence="4" id="KW-0521">NADP</keyword>
<reference evidence="8 9" key="1">
    <citation type="submission" date="2018-10" db="EMBL/GenBank/DDBJ databases">
        <title>Fifty Aureobasidium pullulans genomes reveal a recombining polyextremotolerant generalist.</title>
        <authorList>
            <person name="Gostincar C."/>
            <person name="Turk M."/>
            <person name="Zajc J."/>
            <person name="Gunde-Cimerman N."/>
        </authorList>
    </citation>
    <scope>NUCLEOTIDE SEQUENCE [LARGE SCALE GENOMIC DNA]</scope>
    <source>
        <strain evidence="8 9">EXF-3403</strain>
    </source>
</reference>
<dbReference type="InterPro" id="IPR050346">
    <property type="entry name" value="FMO-like"/>
</dbReference>
<keyword evidence="8" id="KW-0503">Monooxygenase</keyword>
<dbReference type="InterPro" id="IPR036188">
    <property type="entry name" value="FAD/NAD-bd_sf"/>
</dbReference>
<sequence length="516" mass="56189">MDVKTVAIIGAGVSGVSSAIHLKNAGLEVTVFERGDVAGGVWVYNNRTALEPSYPSTIPSTGDSPAFDALLKATSRGARRDSPVDQDAIDGDAKNSVDNNDLTILHAPPGPCYIGLHNNVSTPEMKLRTHDWPPQTPDFVTHDVLATYIQDTAAANDVLSNISFRTRVDKAEKKGSKWEVQSSRLMDGEIERAVQQFDALIVASGHYHAPNIPDYPNLPAWKSAFPSRITHSKVYRSPTPFAGKNVLVIGAGVSSTDICRELGSVAAKIWQSSRGGEYDLLPSMLPANCTRVGGIASFSTLTSTSLLNDDEPIPGSVILSSDEKLKNIHHVILATGYHMSYPFLPHLHDDNATPEHASEEILVTTGQITHNLHKDIFYIPDPSLAFIGVPYHVATFSLFEFQAMCVAAIFSGSSSLPEQQEMRKEYAGRIAKKGVGRAFHSLKDDEGEIAHVSDMVGIVNQGKREGEKVEGHSKEWFEAYGRRLIRMKETRGRKVEVEVEEKVAGPAEAVQNEGVK</sequence>
<dbReference type="InterPro" id="IPR020946">
    <property type="entry name" value="Flavin_mOase-like"/>
</dbReference>
<evidence type="ECO:0000313" key="8">
    <source>
        <dbReference type="EMBL" id="THZ81842.1"/>
    </source>
</evidence>
<feature type="region of interest" description="Disordered" evidence="6">
    <location>
        <begin position="75"/>
        <end position="95"/>
    </location>
</feature>
<evidence type="ECO:0000313" key="9">
    <source>
        <dbReference type="Proteomes" id="UP000310039"/>
    </source>
</evidence>
<proteinExistence type="inferred from homology"/>
<dbReference type="GO" id="GO:0050661">
    <property type="term" value="F:NADP binding"/>
    <property type="evidence" value="ECO:0007669"/>
    <property type="project" value="InterPro"/>
</dbReference>